<proteinExistence type="predicted"/>
<reference evidence="1 2" key="1">
    <citation type="submission" date="2024-08" db="EMBL/GenBank/DDBJ databases">
        <authorList>
            <person name="Cucini C."/>
            <person name="Frati F."/>
        </authorList>
    </citation>
    <scope>NUCLEOTIDE SEQUENCE [LARGE SCALE GENOMIC DNA]</scope>
</reference>
<name>A0ABP1PRW5_9HEXA</name>
<sequence>MKFLDPRFVIITTGYLSNLSLRLVKKSKTTRPVLASESECLVPDAEQKKTTWSLSKNSYLIRTYVFLLPWSCLPKSFKTFFDELVVAVKLERLSDYKQYQW</sequence>
<comment type="caution">
    <text evidence="1">The sequence shown here is derived from an EMBL/GenBank/DDBJ whole genome shotgun (WGS) entry which is preliminary data.</text>
</comment>
<organism evidence="1 2">
    <name type="scientific">Orchesella dallaii</name>
    <dbReference type="NCBI Taxonomy" id="48710"/>
    <lineage>
        <taxon>Eukaryota</taxon>
        <taxon>Metazoa</taxon>
        <taxon>Ecdysozoa</taxon>
        <taxon>Arthropoda</taxon>
        <taxon>Hexapoda</taxon>
        <taxon>Collembola</taxon>
        <taxon>Entomobryomorpha</taxon>
        <taxon>Entomobryoidea</taxon>
        <taxon>Orchesellidae</taxon>
        <taxon>Orchesellinae</taxon>
        <taxon>Orchesella</taxon>
    </lineage>
</organism>
<gene>
    <name evidence="1" type="ORF">ODALV1_LOCUS3063</name>
</gene>
<keyword evidence="2" id="KW-1185">Reference proteome</keyword>
<protein>
    <recommendedName>
        <fullName evidence="3">Ribosomal protein S10</fullName>
    </recommendedName>
</protein>
<evidence type="ECO:0008006" key="3">
    <source>
        <dbReference type="Google" id="ProtNLM"/>
    </source>
</evidence>
<dbReference type="EMBL" id="CAXLJM020000007">
    <property type="protein sequence ID" value="CAL8075033.1"/>
    <property type="molecule type" value="Genomic_DNA"/>
</dbReference>
<evidence type="ECO:0000313" key="1">
    <source>
        <dbReference type="EMBL" id="CAL8075033.1"/>
    </source>
</evidence>
<evidence type="ECO:0000313" key="2">
    <source>
        <dbReference type="Proteomes" id="UP001642540"/>
    </source>
</evidence>
<dbReference type="Proteomes" id="UP001642540">
    <property type="component" value="Unassembled WGS sequence"/>
</dbReference>
<accession>A0ABP1PRW5</accession>